<reference evidence="1 2" key="1">
    <citation type="journal article" date="2019" name="bioRxiv">
        <title>Genomics, evolutionary history and diagnostics of the Alternaria alternata species group including apple and Asian pear pathotypes.</title>
        <authorList>
            <person name="Armitage A.D."/>
            <person name="Cockerton H.M."/>
            <person name="Sreenivasaprasad S."/>
            <person name="Woodhall J.W."/>
            <person name="Lane C.R."/>
            <person name="Harrison R.J."/>
            <person name="Clarkson J.P."/>
        </authorList>
    </citation>
    <scope>NUCLEOTIDE SEQUENCE [LARGE SCALE GENOMIC DNA]</scope>
    <source>
        <strain evidence="1 2">FERA 650</strain>
    </source>
</reference>
<accession>A0ACB6FI47</accession>
<proteinExistence type="predicted"/>
<keyword evidence="2" id="KW-1185">Reference proteome</keyword>
<dbReference type="EMBL" id="PDWZ02000007">
    <property type="protein sequence ID" value="KAB2104166.1"/>
    <property type="molecule type" value="Genomic_DNA"/>
</dbReference>
<protein>
    <submittedName>
        <fullName evidence="1">Uncharacterized protein</fullName>
    </submittedName>
</protein>
<sequence>MENCIAISALPKKLNLYFVYHAKFFTTKGDCSTKPLNCPITVTENIWEYGMFRSDTCIFEKSHMHPVNTSTITVCWDSICGPEEETICGIYCSQYVRCIATLRHCHGACQNTFGVGHMDADVAATHGIVTDEVIGGQYYFNAENRLFWT</sequence>
<dbReference type="Proteomes" id="UP000293547">
    <property type="component" value="Unassembled WGS sequence"/>
</dbReference>
<gene>
    <name evidence="1" type="ORF">AG0111_0g7592</name>
</gene>
<comment type="caution">
    <text evidence="1">The sequence shown here is derived from an EMBL/GenBank/DDBJ whole genome shotgun (WGS) entry which is preliminary data.</text>
</comment>
<evidence type="ECO:0000313" key="1">
    <source>
        <dbReference type="EMBL" id="KAB2104166.1"/>
    </source>
</evidence>
<organism evidence="1 2">
    <name type="scientific">Alternaria gaisen</name>
    <dbReference type="NCBI Taxonomy" id="167740"/>
    <lineage>
        <taxon>Eukaryota</taxon>
        <taxon>Fungi</taxon>
        <taxon>Dikarya</taxon>
        <taxon>Ascomycota</taxon>
        <taxon>Pezizomycotina</taxon>
        <taxon>Dothideomycetes</taxon>
        <taxon>Pleosporomycetidae</taxon>
        <taxon>Pleosporales</taxon>
        <taxon>Pleosporineae</taxon>
        <taxon>Pleosporaceae</taxon>
        <taxon>Alternaria</taxon>
        <taxon>Alternaria sect. Alternaria</taxon>
    </lineage>
</organism>
<name>A0ACB6FI47_9PLEO</name>
<evidence type="ECO:0000313" key="2">
    <source>
        <dbReference type="Proteomes" id="UP000293547"/>
    </source>
</evidence>